<dbReference type="EMBL" id="JGZM01000008">
    <property type="protein sequence ID" value="KFI85528.1"/>
    <property type="molecule type" value="Genomic_DNA"/>
</dbReference>
<dbReference type="InterPro" id="IPR007692">
    <property type="entry name" value="DNA_helicase_DnaB"/>
</dbReference>
<dbReference type="FunFam" id="1.10.860.10:FF:000001">
    <property type="entry name" value="Replicative DNA helicase"/>
    <property type="match status" value="1"/>
</dbReference>
<gene>
    <name evidence="15" type="ORF">BSAE_1381</name>
</gene>
<accession>A0A087CQH8</accession>
<evidence type="ECO:0000259" key="14">
    <source>
        <dbReference type="PROSITE" id="PS51199"/>
    </source>
</evidence>
<evidence type="ECO:0000256" key="4">
    <source>
        <dbReference type="ARBA" id="ARBA00022741"/>
    </source>
</evidence>
<evidence type="ECO:0000256" key="3">
    <source>
        <dbReference type="ARBA" id="ARBA00022705"/>
    </source>
</evidence>
<evidence type="ECO:0000256" key="6">
    <source>
        <dbReference type="ARBA" id="ARBA00022806"/>
    </source>
</evidence>
<feature type="domain" description="SF4 helicase" evidence="14">
    <location>
        <begin position="652"/>
        <end position="917"/>
    </location>
</feature>
<evidence type="ECO:0000256" key="11">
    <source>
        <dbReference type="NCBIfam" id="TIGR00665"/>
    </source>
</evidence>
<organism evidence="15 16">
    <name type="scientific">Bifidobacterium pullorum subsp. saeculare DSM 6531 = LMG 14934</name>
    <dbReference type="NCBI Taxonomy" id="1437611"/>
    <lineage>
        <taxon>Bacteria</taxon>
        <taxon>Bacillati</taxon>
        <taxon>Actinomycetota</taxon>
        <taxon>Actinomycetes</taxon>
        <taxon>Bifidobacteriales</taxon>
        <taxon>Bifidobacteriaceae</taxon>
        <taxon>Bifidobacterium</taxon>
    </lineage>
</organism>
<dbReference type="InterPro" id="IPR027417">
    <property type="entry name" value="P-loop_NTPase"/>
</dbReference>
<feature type="region of interest" description="Disordered" evidence="13">
    <location>
        <begin position="439"/>
        <end position="459"/>
    </location>
</feature>
<dbReference type="InterPro" id="IPR003593">
    <property type="entry name" value="AAA+_ATPase"/>
</dbReference>
<protein>
    <recommendedName>
        <fullName evidence="11 12">Replicative DNA helicase</fullName>
        <ecNumber evidence="11 12">5.6.2.3</ecNumber>
    </recommendedName>
</protein>
<dbReference type="PANTHER" id="PTHR30153">
    <property type="entry name" value="REPLICATIVE DNA HELICASE DNAB"/>
    <property type="match status" value="1"/>
</dbReference>
<dbReference type="GO" id="GO:0006269">
    <property type="term" value="P:DNA replication, synthesis of primer"/>
    <property type="evidence" value="ECO:0007669"/>
    <property type="project" value="UniProtKB-UniRule"/>
</dbReference>
<keyword evidence="2 12" id="KW-0639">Primosome</keyword>
<dbReference type="GO" id="GO:1990077">
    <property type="term" value="C:primosome complex"/>
    <property type="evidence" value="ECO:0007669"/>
    <property type="project" value="UniProtKB-UniRule"/>
</dbReference>
<dbReference type="NCBIfam" id="TIGR00665">
    <property type="entry name" value="DnaB"/>
    <property type="match status" value="1"/>
</dbReference>
<dbReference type="Gene3D" id="1.10.860.10">
    <property type="entry name" value="DNAb Helicase, Chain A"/>
    <property type="match status" value="1"/>
</dbReference>
<dbReference type="Pfam" id="PF00772">
    <property type="entry name" value="DnaB"/>
    <property type="match status" value="1"/>
</dbReference>
<evidence type="ECO:0000313" key="16">
    <source>
        <dbReference type="Proteomes" id="UP000029040"/>
    </source>
</evidence>
<dbReference type="GO" id="GO:0003677">
    <property type="term" value="F:DNA binding"/>
    <property type="evidence" value="ECO:0007669"/>
    <property type="project" value="UniProtKB-UniRule"/>
</dbReference>
<dbReference type="CDD" id="cd00984">
    <property type="entry name" value="DnaB_C"/>
    <property type="match status" value="1"/>
</dbReference>
<evidence type="ECO:0000256" key="10">
    <source>
        <dbReference type="ARBA" id="ARBA00048954"/>
    </source>
</evidence>
<comment type="catalytic activity">
    <reaction evidence="10 12">
        <text>ATP + H2O = ADP + phosphate + H(+)</text>
        <dbReference type="Rhea" id="RHEA:13065"/>
        <dbReference type="ChEBI" id="CHEBI:15377"/>
        <dbReference type="ChEBI" id="CHEBI:15378"/>
        <dbReference type="ChEBI" id="CHEBI:30616"/>
        <dbReference type="ChEBI" id="CHEBI:43474"/>
        <dbReference type="ChEBI" id="CHEBI:456216"/>
        <dbReference type="EC" id="5.6.2.3"/>
    </reaction>
</comment>
<dbReference type="GO" id="GO:0005524">
    <property type="term" value="F:ATP binding"/>
    <property type="evidence" value="ECO:0007669"/>
    <property type="project" value="UniProtKB-UniRule"/>
</dbReference>
<keyword evidence="5 12" id="KW-0378">Hydrolase</keyword>
<keyword evidence="6 12" id="KW-0347">Helicase</keyword>
<dbReference type="FunFam" id="3.40.50.300:FF:000351">
    <property type="entry name" value="Replicative DNA helicase"/>
    <property type="match status" value="1"/>
</dbReference>
<dbReference type="InterPro" id="IPR041682">
    <property type="entry name" value="AAA_14"/>
</dbReference>
<dbReference type="InterPro" id="IPR016136">
    <property type="entry name" value="DNA_helicase_N/primase_C"/>
</dbReference>
<dbReference type="AlphaFoldDB" id="A0A087CQH8"/>
<dbReference type="Pfam" id="PF13635">
    <property type="entry name" value="DUF4143"/>
    <property type="match status" value="1"/>
</dbReference>
<evidence type="ECO:0000313" key="15">
    <source>
        <dbReference type="EMBL" id="KFI85528.1"/>
    </source>
</evidence>
<dbReference type="EC" id="5.6.2.3" evidence="11 12"/>
<dbReference type="InterPro" id="IPR007693">
    <property type="entry name" value="DNA_helicase_DnaB-like_N"/>
</dbReference>
<comment type="similarity">
    <text evidence="1 12">Belongs to the helicase family. DnaB subfamily.</text>
</comment>
<evidence type="ECO:0000256" key="2">
    <source>
        <dbReference type="ARBA" id="ARBA00022515"/>
    </source>
</evidence>
<dbReference type="PANTHER" id="PTHR30153:SF2">
    <property type="entry name" value="REPLICATIVE DNA HELICASE"/>
    <property type="match status" value="1"/>
</dbReference>
<evidence type="ECO:0000256" key="13">
    <source>
        <dbReference type="SAM" id="MobiDB-lite"/>
    </source>
</evidence>
<dbReference type="SUPFAM" id="SSF48024">
    <property type="entry name" value="N-terminal domain of DnaB helicase"/>
    <property type="match status" value="1"/>
</dbReference>
<evidence type="ECO:0000256" key="8">
    <source>
        <dbReference type="ARBA" id="ARBA00023125"/>
    </source>
</evidence>
<dbReference type="SMART" id="SM00382">
    <property type="entry name" value="AAA"/>
    <property type="match status" value="2"/>
</dbReference>
<dbReference type="GO" id="GO:0043139">
    <property type="term" value="F:5'-3' DNA helicase activity"/>
    <property type="evidence" value="ECO:0007669"/>
    <property type="project" value="UniProtKB-EC"/>
</dbReference>
<dbReference type="Pfam" id="PF03796">
    <property type="entry name" value="DnaB_C"/>
    <property type="match status" value="1"/>
</dbReference>
<dbReference type="GO" id="GO:0005829">
    <property type="term" value="C:cytosol"/>
    <property type="evidence" value="ECO:0007669"/>
    <property type="project" value="TreeGrafter"/>
</dbReference>
<dbReference type="InterPro" id="IPR025420">
    <property type="entry name" value="DUF4143"/>
</dbReference>
<sequence length="922" mass="101701">MFENVLTYPRPRLLESLIAHMGTDEVKVLTGVRRCGKSTLLRMFADRLRANGIAESNLFFKQLDAAGLPFDYAARDLYEELSAAYRAADKNGTFVILLDEVQEVAGWEKVVRRFQTQPDTDIYLTGSNAMLLSGELATYIAGRYVEIPVYPFSFEEYVSCRALQDESSDLPDVLLADYMRYGGMPALLAMGPADESRAAEVLDAIFNTIVVKDVASRYGIRDLATFDKIARYLFATSGNLFSVRRIVNTLKSSGVVISPQTLDEQIRMLEQAFVIYAAEQSGLRGKQILRPQRKYYPVDNGFRNYALGFAGVDAGFQLEGIVYMELLRRGWTVHVGALTTGEVDFVARRGSAMRYVQVTASMADEATRERELAPLRAVGDSFPKVVVTLEPTASVPHRTALPSSGPSTGCWTSMGTWAIGRYLPAFEPASILERMVDGNSWDESRSGGNGRGSRGADGYAGDASYTSGASGASSRDVIFDRVPPHDDDAEMAVLGGMLMSKDAIGEVSQMIDVTDFYQPKHQTIYEAIITLFSGSQPVDVVLVANELLKAGDLEKVGGADYLHSLVASVPTAANATFYAEIVHQRAILRNVIATGTKIAQLGYSAEGSQAEDVVNLAQSEVYEMSVGRVRQDYAPLGDAVKDTLEMLDNLQQGNVERGVPTGFRDIDDVTQGLQPGQMIVVAGRPAMGKSTLGIDFARAASLHHGLTSIVFSLEMSKTELAQRIISAETDIPLVALRRADDITPERWNTLNKFWNRMQNAPLFIDDSPNMSLMEIRAKCRRLKQTNDLKLVVIDYLQLMTSGKRVESRQQEVSEFSRALKLLAKELEVPVVALSQLNRGPEMRNDKKPQLSDLRESGSIEQDADVVFLVHRPDFYDKEDRPGEADIIMAKHRNGPTDTFHLAFLGATSKFKDMPQDYNNQGV</sequence>
<dbReference type="GO" id="GO:0016887">
    <property type="term" value="F:ATP hydrolysis activity"/>
    <property type="evidence" value="ECO:0007669"/>
    <property type="project" value="RHEA"/>
</dbReference>
<proteinExistence type="inferred from homology"/>
<dbReference type="Gene3D" id="3.40.50.300">
    <property type="entry name" value="P-loop containing nucleotide triphosphate hydrolases"/>
    <property type="match status" value="1"/>
</dbReference>
<evidence type="ECO:0000256" key="1">
    <source>
        <dbReference type="ARBA" id="ARBA00008428"/>
    </source>
</evidence>
<evidence type="ECO:0000256" key="7">
    <source>
        <dbReference type="ARBA" id="ARBA00022840"/>
    </source>
</evidence>
<dbReference type="Pfam" id="PF13173">
    <property type="entry name" value="AAA_14"/>
    <property type="match status" value="1"/>
</dbReference>
<keyword evidence="9" id="KW-0413">Isomerase</keyword>
<keyword evidence="4 12" id="KW-0547">Nucleotide-binding</keyword>
<dbReference type="InterPro" id="IPR007694">
    <property type="entry name" value="DNA_helicase_DnaB-like_C"/>
</dbReference>
<dbReference type="InterPro" id="IPR036185">
    <property type="entry name" value="DNA_heli_DnaB-like_N_sf"/>
</dbReference>
<reference evidence="15 16" key="1">
    <citation type="submission" date="2014-03" db="EMBL/GenBank/DDBJ databases">
        <title>Genomics of Bifidobacteria.</title>
        <authorList>
            <person name="Ventura M."/>
            <person name="Milani C."/>
            <person name="Lugli G.A."/>
        </authorList>
    </citation>
    <scope>NUCLEOTIDE SEQUENCE [LARGE SCALE GENOMIC DNA]</scope>
    <source>
        <strain evidence="15 16">LMG 14934</strain>
    </source>
</reference>
<comment type="caution">
    <text evidence="15">The sequence shown here is derived from an EMBL/GenBank/DDBJ whole genome shotgun (WGS) entry which is preliminary data.</text>
</comment>
<keyword evidence="8 12" id="KW-0238">DNA-binding</keyword>
<evidence type="ECO:0000256" key="5">
    <source>
        <dbReference type="ARBA" id="ARBA00022801"/>
    </source>
</evidence>
<evidence type="ECO:0000256" key="9">
    <source>
        <dbReference type="ARBA" id="ARBA00023235"/>
    </source>
</evidence>
<keyword evidence="3 12" id="KW-0235">DNA replication</keyword>
<evidence type="ECO:0000256" key="12">
    <source>
        <dbReference type="RuleBase" id="RU362085"/>
    </source>
</evidence>
<comment type="function">
    <text evidence="12">The main replicative DNA helicase, it participates in initiation and elongation during chromosome replication. Travels ahead of the DNA replisome, separating dsDNA into templates for DNA synthesis. A processive ATP-dependent 5'-3' DNA helicase it has DNA-dependent ATPase activity.</text>
</comment>
<keyword evidence="7 12" id="KW-0067">ATP-binding</keyword>
<dbReference type="SUPFAM" id="SSF52540">
    <property type="entry name" value="P-loop containing nucleoside triphosphate hydrolases"/>
    <property type="match status" value="2"/>
</dbReference>
<name>A0A087CQH8_9BIFI</name>
<dbReference type="Proteomes" id="UP000029040">
    <property type="component" value="Unassembled WGS sequence"/>
</dbReference>
<dbReference type="PROSITE" id="PS51199">
    <property type="entry name" value="SF4_HELICASE"/>
    <property type="match status" value="1"/>
</dbReference>